<dbReference type="OrthoDB" id="2330886at2759"/>
<dbReference type="EMBL" id="BEXD01000176">
    <property type="protein sequence ID" value="GBB84968.1"/>
    <property type="molecule type" value="Genomic_DNA"/>
</dbReference>
<evidence type="ECO:0000313" key="2">
    <source>
        <dbReference type="EMBL" id="GES96319.1"/>
    </source>
</evidence>
<dbReference type="Proteomes" id="UP000247702">
    <property type="component" value="Unassembled WGS sequence"/>
</dbReference>
<evidence type="ECO:0000313" key="1">
    <source>
        <dbReference type="EMBL" id="GBB84968.1"/>
    </source>
</evidence>
<accession>A0A2Z6QWC7</accession>
<sequence>MEFDIKSSIPFECYDEIFYQLRNDRKTLHTCMFVNRYFCSLAITLLWGTPFERINLESQKTHLIISVYVNSLVDEDKSYLRLAGIPVESSEAPYFNYPEFLSSFNSQGFQLLIERWLMLIDPNYHVNYQSKIIYASYIISNLLFASTKKLESLKYFSHNGIHFISHKEFAYSISHLVNLEITYFAEGNESKLLQSDEDKLNNLFNTLSRYTFTIKFVKINISSNDSSFYTRIIKSISNFIAHQFNLEELSVNETLISVNLLEFENIIRSQEINLKSLTIEGKLKNFAKIIKVLRNCTNLESLIFDGKEDRIIVEDSIMIDVDDRECSDIKMRKEPIIEEFEFNQLKIGNIYCIEDDGQQQQDLETTTGIDSLVGNDIVTLGLEKILIMTNIYLRTLNLGRINTFIITILGKYCYNLTHLSCELSMKDFWLFIKLLGVLRGLEHLKLKLELSSINDNYIVEFANSLPNSLQKLGLNIYSEEDGFITYFLMKLFENMGYNNLFELYFYNNQMIRDDNLKLVLQFVLNKIGYYSYGSSDVSNFKFKYVIENLIKDFDQLLLQNGQEYMDIIREETSDFHHPFYEHIGFQN</sequence>
<dbReference type="Proteomes" id="UP000615446">
    <property type="component" value="Unassembled WGS sequence"/>
</dbReference>
<dbReference type="AlphaFoldDB" id="A0A2Z6QWC7"/>
<dbReference type="Gene3D" id="3.80.10.10">
    <property type="entry name" value="Ribonuclease Inhibitor"/>
    <property type="match status" value="1"/>
</dbReference>
<comment type="caution">
    <text evidence="1">The sequence shown here is derived from an EMBL/GenBank/DDBJ whole genome shotgun (WGS) entry which is preliminary data.</text>
</comment>
<proteinExistence type="predicted"/>
<dbReference type="InterPro" id="IPR032675">
    <property type="entry name" value="LRR_dom_sf"/>
</dbReference>
<name>A0A2Z6QWC7_9GLOM</name>
<dbReference type="SUPFAM" id="SSF52047">
    <property type="entry name" value="RNI-like"/>
    <property type="match status" value="1"/>
</dbReference>
<organism evidence="1 3">
    <name type="scientific">Rhizophagus clarus</name>
    <dbReference type="NCBI Taxonomy" id="94130"/>
    <lineage>
        <taxon>Eukaryota</taxon>
        <taxon>Fungi</taxon>
        <taxon>Fungi incertae sedis</taxon>
        <taxon>Mucoromycota</taxon>
        <taxon>Glomeromycotina</taxon>
        <taxon>Glomeromycetes</taxon>
        <taxon>Glomerales</taxon>
        <taxon>Glomeraceae</taxon>
        <taxon>Rhizophagus</taxon>
    </lineage>
</organism>
<evidence type="ECO:0000313" key="3">
    <source>
        <dbReference type="Proteomes" id="UP000247702"/>
    </source>
</evidence>
<dbReference type="EMBL" id="BLAL01000250">
    <property type="protein sequence ID" value="GES96319.1"/>
    <property type="molecule type" value="Genomic_DNA"/>
</dbReference>
<protein>
    <recommendedName>
        <fullName evidence="4">F-box domain-containing protein</fullName>
    </recommendedName>
</protein>
<keyword evidence="3" id="KW-1185">Reference proteome</keyword>
<gene>
    <name evidence="2" type="ORF">RCL2_002295300</name>
    <name evidence="1" type="ORF">RclHR1_11560001</name>
</gene>
<reference evidence="2" key="2">
    <citation type="submission" date="2019-10" db="EMBL/GenBank/DDBJ databases">
        <title>Conservation and host-specific expression of non-tandemly repeated heterogenous ribosome RNA gene in arbuscular mycorrhizal fungi.</title>
        <authorList>
            <person name="Maeda T."/>
            <person name="Kobayashi Y."/>
            <person name="Nakagawa T."/>
            <person name="Ezawa T."/>
            <person name="Yamaguchi K."/>
            <person name="Bino T."/>
            <person name="Nishimoto Y."/>
            <person name="Shigenobu S."/>
            <person name="Kawaguchi M."/>
        </authorList>
    </citation>
    <scope>NUCLEOTIDE SEQUENCE</scope>
    <source>
        <strain evidence="2">HR1</strain>
    </source>
</reference>
<evidence type="ECO:0008006" key="4">
    <source>
        <dbReference type="Google" id="ProtNLM"/>
    </source>
</evidence>
<reference evidence="1 3" key="1">
    <citation type="submission" date="2017-11" db="EMBL/GenBank/DDBJ databases">
        <title>The genome of Rhizophagus clarus HR1 reveals common genetic basis of auxotrophy among arbuscular mycorrhizal fungi.</title>
        <authorList>
            <person name="Kobayashi Y."/>
        </authorList>
    </citation>
    <scope>NUCLEOTIDE SEQUENCE [LARGE SCALE GENOMIC DNA]</scope>
    <source>
        <strain evidence="1 3">HR1</strain>
    </source>
</reference>